<evidence type="ECO:0000313" key="5">
    <source>
        <dbReference type="Proteomes" id="UP000019678"/>
    </source>
</evidence>
<organism evidence="4 5">
    <name type="scientific">Chondromyces apiculatus DSM 436</name>
    <dbReference type="NCBI Taxonomy" id="1192034"/>
    <lineage>
        <taxon>Bacteria</taxon>
        <taxon>Pseudomonadati</taxon>
        <taxon>Myxococcota</taxon>
        <taxon>Polyangia</taxon>
        <taxon>Polyangiales</taxon>
        <taxon>Polyangiaceae</taxon>
        <taxon>Chondromyces</taxon>
    </lineage>
</organism>
<feature type="domain" description="Carrier" evidence="3">
    <location>
        <begin position="3"/>
        <end position="80"/>
    </location>
</feature>
<dbReference type="InterPro" id="IPR003231">
    <property type="entry name" value="ACP"/>
</dbReference>
<evidence type="ECO:0000256" key="1">
    <source>
        <dbReference type="ARBA" id="ARBA00022450"/>
    </source>
</evidence>
<dbReference type="PANTHER" id="PTHR20863">
    <property type="entry name" value="ACYL CARRIER PROTEIN"/>
    <property type="match status" value="1"/>
</dbReference>
<dbReference type="PROSITE" id="PS50075">
    <property type="entry name" value="CARRIER"/>
    <property type="match status" value="1"/>
</dbReference>
<dbReference type="AlphaFoldDB" id="A0A017SVL0"/>
<dbReference type="RefSeq" id="WP_044250122.1">
    <property type="nucleotide sequence ID" value="NZ_ASRX01000092.1"/>
</dbReference>
<keyword evidence="1" id="KW-0596">Phosphopantetheine</keyword>
<dbReference type="OrthoDB" id="9804551at2"/>
<accession>A0A017SVL0</accession>
<evidence type="ECO:0000259" key="3">
    <source>
        <dbReference type="PROSITE" id="PS50075"/>
    </source>
</evidence>
<evidence type="ECO:0000313" key="4">
    <source>
        <dbReference type="EMBL" id="EYF01013.1"/>
    </source>
</evidence>
<keyword evidence="2" id="KW-0597">Phosphoprotein</keyword>
<dbReference type="InterPro" id="IPR036736">
    <property type="entry name" value="ACP-like_sf"/>
</dbReference>
<dbReference type="GO" id="GO:0000035">
    <property type="term" value="F:acyl binding"/>
    <property type="evidence" value="ECO:0007669"/>
    <property type="project" value="TreeGrafter"/>
</dbReference>
<dbReference type="EMBL" id="ASRX01000092">
    <property type="protein sequence ID" value="EYF01013.1"/>
    <property type="molecule type" value="Genomic_DNA"/>
</dbReference>
<dbReference type="SUPFAM" id="SSF47336">
    <property type="entry name" value="ACP-like"/>
    <property type="match status" value="1"/>
</dbReference>
<dbReference type="Gene3D" id="1.10.1200.10">
    <property type="entry name" value="ACP-like"/>
    <property type="match status" value="1"/>
</dbReference>
<reference evidence="4 5" key="1">
    <citation type="submission" date="2013-05" db="EMBL/GenBank/DDBJ databases">
        <title>Genome assembly of Chondromyces apiculatus DSM 436.</title>
        <authorList>
            <person name="Sharma G."/>
            <person name="Khatri I."/>
            <person name="Kaur C."/>
            <person name="Mayilraj S."/>
            <person name="Subramanian S."/>
        </authorList>
    </citation>
    <scope>NUCLEOTIDE SEQUENCE [LARGE SCALE GENOMIC DNA]</scope>
    <source>
        <strain evidence="4 5">DSM 436</strain>
    </source>
</reference>
<dbReference type="Pfam" id="PF00550">
    <property type="entry name" value="PP-binding"/>
    <property type="match status" value="1"/>
</dbReference>
<proteinExistence type="predicted"/>
<dbReference type="GO" id="GO:0000036">
    <property type="term" value="F:acyl carrier activity"/>
    <property type="evidence" value="ECO:0007669"/>
    <property type="project" value="TreeGrafter"/>
</dbReference>
<dbReference type="PANTHER" id="PTHR20863:SF76">
    <property type="entry name" value="CARRIER DOMAIN-CONTAINING PROTEIN"/>
    <property type="match status" value="1"/>
</dbReference>
<gene>
    <name evidence="4" type="ORF">CAP_8800</name>
</gene>
<evidence type="ECO:0000256" key="2">
    <source>
        <dbReference type="ARBA" id="ARBA00022553"/>
    </source>
</evidence>
<keyword evidence="5" id="KW-1185">Reference proteome</keyword>
<dbReference type="STRING" id="1192034.CAP_8800"/>
<protein>
    <recommendedName>
        <fullName evidence="3">Carrier domain-containing protein</fullName>
    </recommendedName>
</protein>
<dbReference type="Proteomes" id="UP000019678">
    <property type="component" value="Unassembled WGS sequence"/>
</dbReference>
<sequence>MMWTRNKVNADLIEVLKGHAQVDVEITDSSHLVGDLSIDSLGVMEVLADLEDKFKLTIPDSMLGEVETVGDVAKAITSRLEKDGRLEA</sequence>
<comment type="caution">
    <text evidence="4">The sequence shown here is derived from an EMBL/GenBank/DDBJ whole genome shotgun (WGS) entry which is preliminary data.</text>
</comment>
<dbReference type="InterPro" id="IPR009081">
    <property type="entry name" value="PP-bd_ACP"/>
</dbReference>
<dbReference type="eggNOG" id="COG0236">
    <property type="taxonomic scope" value="Bacteria"/>
</dbReference>
<name>A0A017SVL0_9BACT</name>